<dbReference type="InterPro" id="IPR052572">
    <property type="entry name" value="UPF0153_domain"/>
</dbReference>
<dbReference type="PANTHER" id="PTHR36931">
    <property type="entry name" value="UPF0153 PROTEIN YEIW"/>
    <property type="match status" value="1"/>
</dbReference>
<dbReference type="RefSeq" id="WP_132008673.1">
    <property type="nucleotide sequence ID" value="NZ_JBHUNN010000002.1"/>
</dbReference>
<accession>A0A4R2GQR2</accession>
<sequence length="175" mass="19271">MSLSGLQTSAQARTCGPCTLCCKVMGIAALDKPRGRWCPHCKPGKGCDAYEARPDECRTFSCLWLGEGFLGEEWRPDRSKLVLYTEHGGARLVVQTDPGAAGVWRREPWFSQIRAWAAAATAGRRQVLVVTGDSTTIVLPDREENLGRLRDGDQVIVHERHVNGAPAWDVEVVRA</sequence>
<evidence type="ECO:0000313" key="2">
    <source>
        <dbReference type="Proteomes" id="UP000294881"/>
    </source>
</evidence>
<dbReference type="Proteomes" id="UP000294881">
    <property type="component" value="Unassembled WGS sequence"/>
</dbReference>
<proteinExistence type="predicted"/>
<evidence type="ECO:0000313" key="1">
    <source>
        <dbReference type="EMBL" id="TCO11871.1"/>
    </source>
</evidence>
<protein>
    <submittedName>
        <fullName evidence="1">Uncharacterized protein</fullName>
    </submittedName>
</protein>
<gene>
    <name evidence="1" type="ORF">EV666_111148</name>
</gene>
<dbReference type="EMBL" id="SLWL01000011">
    <property type="protein sequence ID" value="TCO11871.1"/>
    <property type="molecule type" value="Genomic_DNA"/>
</dbReference>
<reference evidence="1 2" key="1">
    <citation type="submission" date="2019-03" db="EMBL/GenBank/DDBJ databases">
        <title>Genomic Encyclopedia of Type Strains, Phase IV (KMG-IV): sequencing the most valuable type-strain genomes for metagenomic binning, comparative biology and taxonomic classification.</title>
        <authorList>
            <person name="Goeker M."/>
        </authorList>
    </citation>
    <scope>NUCLEOTIDE SEQUENCE [LARGE SCALE GENOMIC DNA]</scope>
    <source>
        <strain evidence="1 2">DSM 22958</strain>
    </source>
</reference>
<keyword evidence="2" id="KW-1185">Reference proteome</keyword>
<name>A0A4R2GQR2_9HYPH</name>
<comment type="caution">
    <text evidence="1">The sequence shown here is derived from an EMBL/GenBank/DDBJ whole genome shotgun (WGS) entry which is preliminary data.</text>
</comment>
<dbReference type="PANTHER" id="PTHR36931:SF1">
    <property type="entry name" value="UPF0153 PROTEIN YEIW"/>
    <property type="match status" value="1"/>
</dbReference>
<dbReference type="OrthoDB" id="7202843at2"/>
<organism evidence="1 2">
    <name type="scientific">Camelimonas lactis</name>
    <dbReference type="NCBI Taxonomy" id="659006"/>
    <lineage>
        <taxon>Bacteria</taxon>
        <taxon>Pseudomonadati</taxon>
        <taxon>Pseudomonadota</taxon>
        <taxon>Alphaproteobacteria</taxon>
        <taxon>Hyphomicrobiales</taxon>
        <taxon>Chelatococcaceae</taxon>
        <taxon>Camelimonas</taxon>
    </lineage>
</organism>
<dbReference type="AlphaFoldDB" id="A0A4R2GQR2"/>